<protein>
    <submittedName>
        <fullName evidence="2">GMP synthase (Glutamine-hydrolyzing)</fullName>
        <ecNumber evidence="2">6.3.5.2</ecNumber>
    </submittedName>
</protein>
<dbReference type="PANTHER" id="PTHR42695:SF5">
    <property type="entry name" value="GLUTAMINE AMIDOTRANSFERASE YLR126C-RELATED"/>
    <property type="match status" value="1"/>
</dbReference>
<dbReference type="Proteomes" id="UP000553035">
    <property type="component" value="Unassembled WGS sequence"/>
</dbReference>
<dbReference type="PANTHER" id="PTHR42695">
    <property type="entry name" value="GLUTAMINE AMIDOTRANSFERASE YLR126C-RELATED"/>
    <property type="match status" value="1"/>
</dbReference>
<dbReference type="InterPro" id="IPR044992">
    <property type="entry name" value="ChyE-like"/>
</dbReference>
<keyword evidence="2" id="KW-0436">Ligase</keyword>
<dbReference type="Pfam" id="PF00117">
    <property type="entry name" value="GATase"/>
    <property type="match status" value="1"/>
</dbReference>
<proteinExistence type="predicted"/>
<feature type="domain" description="Glutamine amidotransferase" evidence="1">
    <location>
        <begin position="44"/>
        <end position="187"/>
    </location>
</feature>
<dbReference type="AlphaFoldDB" id="A0A7Y9W201"/>
<evidence type="ECO:0000313" key="2">
    <source>
        <dbReference type="EMBL" id="NYH12211.1"/>
    </source>
</evidence>
<sequence>MDQIRKVLIVLHQEHSTPGRVGQLLHQSGFELDIRKPRFGDPLPKNMSEHEGVIIFGGPMSANDNDAYVREEIDWLARPLKEGKPILGLCLGGQMLTRHLGSRVYQLDNGAIEAGYYPITPLAAAHEITAEASTPFPDHVYQWHSEGFDLPNGATQLAEGSTFPVQAYRYGTNAYALQFHPEVTYETIDGWVTRGTERLKAPGARPASEHLAGWHRHDSAVETWIKAFLPEWIGSPA</sequence>
<dbReference type="EMBL" id="JACCAT010000001">
    <property type="protein sequence ID" value="NYH12211.1"/>
    <property type="molecule type" value="Genomic_DNA"/>
</dbReference>
<reference evidence="2 3" key="1">
    <citation type="submission" date="2020-07" db="EMBL/GenBank/DDBJ databases">
        <title>Exploring microbial biodiversity for novel pathways involved in the catabolism of aromatic compounds derived from lignin.</title>
        <authorList>
            <person name="Elkins J."/>
        </authorList>
    </citation>
    <scope>NUCLEOTIDE SEQUENCE [LARGE SCALE GENOMIC DNA]</scope>
    <source>
        <strain evidence="2 3">VanB</strain>
    </source>
</reference>
<comment type="caution">
    <text evidence="2">The sequence shown here is derived from an EMBL/GenBank/DDBJ whole genome shotgun (WGS) entry which is preliminary data.</text>
</comment>
<dbReference type="EC" id="6.3.5.2" evidence="2"/>
<dbReference type="PRINTS" id="PR00096">
    <property type="entry name" value="GATASE"/>
</dbReference>
<dbReference type="RefSeq" id="WP_179695233.1">
    <property type="nucleotide sequence ID" value="NZ_JACCAT010000001.1"/>
</dbReference>
<dbReference type="GO" id="GO:0003922">
    <property type="term" value="F:GMP synthase (glutamine-hydrolyzing) activity"/>
    <property type="evidence" value="ECO:0007669"/>
    <property type="project" value="UniProtKB-EC"/>
</dbReference>
<name>A0A7Y9W201_9PSED</name>
<dbReference type="NCBIfam" id="NF005072">
    <property type="entry name" value="PRK06490.1"/>
    <property type="match status" value="1"/>
</dbReference>
<evidence type="ECO:0000259" key="1">
    <source>
        <dbReference type="Pfam" id="PF00117"/>
    </source>
</evidence>
<dbReference type="GO" id="GO:0005829">
    <property type="term" value="C:cytosol"/>
    <property type="evidence" value="ECO:0007669"/>
    <property type="project" value="TreeGrafter"/>
</dbReference>
<dbReference type="InterPro" id="IPR029062">
    <property type="entry name" value="Class_I_gatase-like"/>
</dbReference>
<gene>
    <name evidence="2" type="ORF">GGI52_005254</name>
</gene>
<evidence type="ECO:0000313" key="3">
    <source>
        <dbReference type="Proteomes" id="UP000553035"/>
    </source>
</evidence>
<dbReference type="SUPFAM" id="SSF52317">
    <property type="entry name" value="Class I glutamine amidotransferase-like"/>
    <property type="match status" value="1"/>
</dbReference>
<organism evidence="2 3">
    <name type="scientific">Pseudomonas moraviensis</name>
    <dbReference type="NCBI Taxonomy" id="321662"/>
    <lineage>
        <taxon>Bacteria</taxon>
        <taxon>Pseudomonadati</taxon>
        <taxon>Pseudomonadota</taxon>
        <taxon>Gammaproteobacteria</taxon>
        <taxon>Pseudomonadales</taxon>
        <taxon>Pseudomonadaceae</taxon>
        <taxon>Pseudomonas</taxon>
    </lineage>
</organism>
<accession>A0A7Y9W201</accession>
<dbReference type="CDD" id="cd01741">
    <property type="entry name" value="GATase1_1"/>
    <property type="match status" value="1"/>
</dbReference>
<dbReference type="InterPro" id="IPR017926">
    <property type="entry name" value="GATASE"/>
</dbReference>
<dbReference type="PROSITE" id="PS51273">
    <property type="entry name" value="GATASE_TYPE_1"/>
    <property type="match status" value="1"/>
</dbReference>
<dbReference type="Gene3D" id="3.40.50.880">
    <property type="match status" value="1"/>
</dbReference>